<evidence type="ECO:0000313" key="2">
    <source>
        <dbReference type="EMBL" id="TDC32284.1"/>
    </source>
</evidence>
<reference evidence="2 3" key="1">
    <citation type="submission" date="2019-03" db="EMBL/GenBank/DDBJ databases">
        <title>Draft genome sequences of novel Actinobacteria.</title>
        <authorList>
            <person name="Sahin N."/>
            <person name="Ay H."/>
            <person name="Saygin H."/>
        </authorList>
    </citation>
    <scope>NUCLEOTIDE SEQUENCE [LARGE SCALE GENOMIC DNA]</scope>
    <source>
        <strain evidence="2 3">JCM 30547</strain>
    </source>
</reference>
<organism evidence="2 3">
    <name type="scientific">Kribbella albertanoniae</name>
    <dbReference type="NCBI Taxonomy" id="1266829"/>
    <lineage>
        <taxon>Bacteria</taxon>
        <taxon>Bacillati</taxon>
        <taxon>Actinomycetota</taxon>
        <taxon>Actinomycetes</taxon>
        <taxon>Propionibacteriales</taxon>
        <taxon>Kribbellaceae</taxon>
        <taxon>Kribbella</taxon>
    </lineage>
</organism>
<dbReference type="Proteomes" id="UP000295075">
    <property type="component" value="Unassembled WGS sequence"/>
</dbReference>
<evidence type="ECO:0000313" key="3">
    <source>
        <dbReference type="Proteomes" id="UP000295075"/>
    </source>
</evidence>
<accession>A0A4R4QAF0</accession>
<keyword evidence="1" id="KW-0472">Membrane</keyword>
<keyword evidence="1" id="KW-1133">Transmembrane helix</keyword>
<sequence>MSDDELLARLKAADPASRRDAPQPDLDRLLEIPMTTTTQRRRRLFPAVAAGLLIATGGLIWGITTANDQPPAATPAVKLTVGSGAEGKCRAPEVADLQRLPIAFEGKVTAVTGDLISLQVAHWYRGGPAGNVEVQAMPEDVATLLAVDFQVGETYLVSAANNQVTICGLSGPATPDLRHLYEQAYTS</sequence>
<gene>
    <name evidence="2" type="ORF">E1261_08735</name>
</gene>
<proteinExistence type="predicted"/>
<name>A0A4R4QAF0_9ACTN</name>
<evidence type="ECO:0000256" key="1">
    <source>
        <dbReference type="SAM" id="Phobius"/>
    </source>
</evidence>
<keyword evidence="3" id="KW-1185">Reference proteome</keyword>
<keyword evidence="1" id="KW-0812">Transmembrane</keyword>
<dbReference type="EMBL" id="SMKA01000024">
    <property type="protein sequence ID" value="TDC32284.1"/>
    <property type="molecule type" value="Genomic_DNA"/>
</dbReference>
<comment type="caution">
    <text evidence="2">The sequence shown here is derived from an EMBL/GenBank/DDBJ whole genome shotgun (WGS) entry which is preliminary data.</text>
</comment>
<dbReference type="RefSeq" id="WP_132404607.1">
    <property type="nucleotide sequence ID" value="NZ_SMKA01000024.1"/>
</dbReference>
<dbReference type="AlphaFoldDB" id="A0A4R4QAF0"/>
<dbReference type="OrthoDB" id="5117757at2"/>
<protein>
    <submittedName>
        <fullName evidence="2">Uncharacterized protein</fullName>
    </submittedName>
</protein>
<feature type="transmembrane region" description="Helical" evidence="1">
    <location>
        <begin position="44"/>
        <end position="63"/>
    </location>
</feature>